<feature type="transmembrane region" description="Helical" evidence="1">
    <location>
        <begin position="125"/>
        <end position="142"/>
    </location>
</feature>
<keyword evidence="3" id="KW-1185">Reference proteome</keyword>
<feature type="transmembrane region" description="Helical" evidence="1">
    <location>
        <begin position="101"/>
        <end position="118"/>
    </location>
</feature>
<dbReference type="EMBL" id="BOOR01000015">
    <property type="protein sequence ID" value="GII54174.1"/>
    <property type="molecule type" value="Genomic_DNA"/>
</dbReference>
<dbReference type="AlphaFoldDB" id="A0A8J3UY33"/>
<accession>A0A8J3UY33</accession>
<gene>
    <name evidence="2" type="ORF">Pth03_25630</name>
</gene>
<sequence length="191" mass="20303">MTPALKGPIMALAEGRHQRDAAPLTPTPRATRSAGYVWAVARITIGWVFLWAFLDKLFGWGFATPADRAWVNGGSPTTGFLKGTSGHALGDLFSGLAGQAWVDWLFMAGLLGIGAALVLGAGMRIAAVTGGLLLLFMWAAELPLESNPFIDEHIVYAVVLAVLALTNAGDTLGIGGWWRNTGVVRRHPVLR</sequence>
<comment type="caution">
    <text evidence="2">The sequence shown here is derived from an EMBL/GenBank/DDBJ whole genome shotgun (WGS) entry which is preliminary data.</text>
</comment>
<dbReference type="Proteomes" id="UP000605992">
    <property type="component" value="Unassembled WGS sequence"/>
</dbReference>
<evidence type="ECO:0000313" key="2">
    <source>
        <dbReference type="EMBL" id="GII54174.1"/>
    </source>
</evidence>
<organism evidence="2 3">
    <name type="scientific">Planotetraspora thailandica</name>
    <dbReference type="NCBI Taxonomy" id="487172"/>
    <lineage>
        <taxon>Bacteria</taxon>
        <taxon>Bacillati</taxon>
        <taxon>Actinomycetota</taxon>
        <taxon>Actinomycetes</taxon>
        <taxon>Streptosporangiales</taxon>
        <taxon>Streptosporangiaceae</taxon>
        <taxon>Planotetraspora</taxon>
    </lineage>
</organism>
<feature type="transmembrane region" description="Helical" evidence="1">
    <location>
        <begin position="154"/>
        <end position="178"/>
    </location>
</feature>
<name>A0A8J3UY33_9ACTN</name>
<protein>
    <submittedName>
        <fullName evidence="2">Membrane protein</fullName>
    </submittedName>
</protein>
<keyword evidence="1" id="KW-1133">Transmembrane helix</keyword>
<keyword evidence="1" id="KW-0472">Membrane</keyword>
<reference evidence="2" key="1">
    <citation type="submission" date="2021-01" db="EMBL/GenBank/DDBJ databases">
        <title>Whole genome shotgun sequence of Planotetraspora thailandica NBRC 104271.</title>
        <authorList>
            <person name="Komaki H."/>
            <person name="Tamura T."/>
        </authorList>
    </citation>
    <scope>NUCLEOTIDE SEQUENCE</scope>
    <source>
        <strain evidence="2">NBRC 104271</strain>
    </source>
</reference>
<evidence type="ECO:0000256" key="1">
    <source>
        <dbReference type="SAM" id="Phobius"/>
    </source>
</evidence>
<keyword evidence="1" id="KW-0812">Transmembrane</keyword>
<feature type="transmembrane region" description="Helical" evidence="1">
    <location>
        <begin position="36"/>
        <end position="54"/>
    </location>
</feature>
<evidence type="ECO:0000313" key="3">
    <source>
        <dbReference type="Proteomes" id="UP000605992"/>
    </source>
</evidence>
<proteinExistence type="predicted"/>